<dbReference type="InterPro" id="IPR046034">
    <property type="entry name" value="DUF5992"/>
</dbReference>
<evidence type="ECO:0000313" key="3">
    <source>
        <dbReference type="Proteomes" id="UP000441399"/>
    </source>
</evidence>
<accession>A0A5S9Q859</accession>
<gene>
    <name evidence="2" type="ORF">OPDIPICF_04732</name>
</gene>
<evidence type="ECO:0000256" key="1">
    <source>
        <dbReference type="SAM" id="SignalP"/>
    </source>
</evidence>
<dbReference type="EMBL" id="CACSIO010000017">
    <property type="protein sequence ID" value="CAA0113478.1"/>
    <property type="molecule type" value="Genomic_DNA"/>
</dbReference>
<feature type="chain" id="PRO_5024850531" evidence="1">
    <location>
        <begin position="25"/>
        <end position="117"/>
    </location>
</feature>
<dbReference type="Pfam" id="PF19454">
    <property type="entry name" value="DUF5992"/>
    <property type="match status" value="1"/>
</dbReference>
<protein>
    <submittedName>
        <fullName evidence="2">Uncharacterized protein</fullName>
    </submittedName>
</protein>
<organism evidence="2 3">
    <name type="scientific">BD1-7 clade bacterium</name>
    <dbReference type="NCBI Taxonomy" id="2029982"/>
    <lineage>
        <taxon>Bacteria</taxon>
        <taxon>Pseudomonadati</taxon>
        <taxon>Pseudomonadota</taxon>
        <taxon>Gammaproteobacteria</taxon>
        <taxon>Cellvibrionales</taxon>
        <taxon>Spongiibacteraceae</taxon>
        <taxon>BD1-7 clade</taxon>
    </lineage>
</organism>
<sequence length="117" mass="12628">MTNRNRALTLIAFCSMCVSSNLNAEVLAHNSQIVQITNTSNNSDMFTIWLEGGTGTCTTGDKKIAFKSGSTSHSDVYKRAYSAALTAFTTGAKVSINSYLADSSEPCEDAIYIRLNK</sequence>
<evidence type="ECO:0000313" key="2">
    <source>
        <dbReference type="EMBL" id="CAA0113478.1"/>
    </source>
</evidence>
<keyword evidence="1" id="KW-0732">Signal</keyword>
<dbReference type="AlphaFoldDB" id="A0A5S9Q859"/>
<dbReference type="Proteomes" id="UP000441399">
    <property type="component" value="Unassembled WGS sequence"/>
</dbReference>
<name>A0A5S9Q859_9GAMM</name>
<feature type="signal peptide" evidence="1">
    <location>
        <begin position="1"/>
        <end position="24"/>
    </location>
</feature>
<proteinExistence type="predicted"/>
<keyword evidence="3" id="KW-1185">Reference proteome</keyword>
<reference evidence="2 3" key="1">
    <citation type="submission" date="2019-11" db="EMBL/GenBank/DDBJ databases">
        <authorList>
            <person name="Holert J."/>
        </authorList>
    </citation>
    <scope>NUCLEOTIDE SEQUENCE [LARGE SCALE GENOMIC DNA]</scope>
    <source>
        <strain evidence="2">SB11_3</strain>
    </source>
</reference>